<comment type="similarity">
    <text evidence="2">Belongs to the Mediator complex subunit 16 family.</text>
</comment>
<evidence type="ECO:0000313" key="9">
    <source>
        <dbReference type="Proteomes" id="UP001161017"/>
    </source>
</evidence>
<evidence type="ECO:0000256" key="6">
    <source>
        <dbReference type="ARBA" id="ARBA00023242"/>
    </source>
</evidence>
<evidence type="ECO:0000256" key="4">
    <source>
        <dbReference type="ARBA" id="ARBA00023159"/>
    </source>
</evidence>
<evidence type="ECO:0000256" key="1">
    <source>
        <dbReference type="ARBA" id="ARBA00004123"/>
    </source>
</evidence>
<dbReference type="EMBL" id="JAPUFD010000012">
    <property type="protein sequence ID" value="MDI1490633.1"/>
    <property type="molecule type" value="Genomic_DNA"/>
</dbReference>
<organism evidence="8 9">
    <name type="scientific">Ramalina farinacea</name>
    <dbReference type="NCBI Taxonomy" id="258253"/>
    <lineage>
        <taxon>Eukaryota</taxon>
        <taxon>Fungi</taxon>
        <taxon>Dikarya</taxon>
        <taxon>Ascomycota</taxon>
        <taxon>Pezizomycotina</taxon>
        <taxon>Lecanoromycetes</taxon>
        <taxon>OSLEUM clade</taxon>
        <taxon>Lecanoromycetidae</taxon>
        <taxon>Lecanorales</taxon>
        <taxon>Lecanorineae</taxon>
        <taxon>Ramalinaceae</taxon>
        <taxon>Ramalina</taxon>
    </lineage>
</organism>
<reference evidence="8" key="1">
    <citation type="journal article" date="2023" name="Genome Biol. Evol.">
        <title>First Whole Genome Sequence and Flow Cytometry Genome Size Data for the Lichen-Forming Fungus Ramalina farinacea (Ascomycota).</title>
        <authorList>
            <person name="Llewellyn T."/>
            <person name="Mian S."/>
            <person name="Hill R."/>
            <person name="Leitch I.J."/>
            <person name="Gaya E."/>
        </authorList>
    </citation>
    <scope>NUCLEOTIDE SEQUENCE</scope>
    <source>
        <strain evidence="8">LIQ254RAFAR</strain>
    </source>
</reference>
<evidence type="ECO:0000256" key="2">
    <source>
        <dbReference type="ARBA" id="ARBA00006543"/>
    </source>
</evidence>
<gene>
    <name evidence="8" type="primary">sin4</name>
    <name evidence="8" type="ORF">OHK93_001837</name>
</gene>
<dbReference type="Proteomes" id="UP001161017">
    <property type="component" value="Unassembled WGS sequence"/>
</dbReference>
<keyword evidence="6" id="KW-0539">Nucleus</keyword>
<protein>
    <submittedName>
        <fullName evidence="8">Mediator of RNA polymerase II transcription subunit 16</fullName>
    </submittedName>
</protein>
<dbReference type="GO" id="GO:0016592">
    <property type="term" value="C:mediator complex"/>
    <property type="evidence" value="ECO:0007669"/>
    <property type="project" value="TreeGrafter"/>
</dbReference>
<keyword evidence="9" id="KW-1185">Reference proteome</keyword>
<evidence type="ECO:0000313" key="8">
    <source>
        <dbReference type="EMBL" id="MDI1490633.1"/>
    </source>
</evidence>
<accession>A0AA43QQ88</accession>
<evidence type="ECO:0000259" key="7">
    <source>
        <dbReference type="Pfam" id="PF20719"/>
    </source>
</evidence>
<keyword evidence="4" id="KW-0010">Activator</keyword>
<dbReference type="InterPro" id="IPR048338">
    <property type="entry name" value="Mediator_Med16"/>
</dbReference>
<feature type="domain" description="Mediator complex subunit 16 C-terminal" evidence="7">
    <location>
        <begin position="466"/>
        <end position="555"/>
    </location>
</feature>
<keyword evidence="3" id="KW-0805">Transcription regulation</keyword>
<name>A0AA43QQ88_9LECA</name>
<dbReference type="AlphaFoldDB" id="A0AA43QQ88"/>
<proteinExistence type="inferred from homology"/>
<dbReference type="GO" id="GO:0045893">
    <property type="term" value="P:positive regulation of DNA-templated transcription"/>
    <property type="evidence" value="ECO:0007669"/>
    <property type="project" value="TreeGrafter"/>
</dbReference>
<dbReference type="PANTHER" id="PTHR13224:SF6">
    <property type="entry name" value="MEDIATOR OF RNA POLYMERASE II TRANSCRIPTION SUBUNIT 16"/>
    <property type="match status" value="1"/>
</dbReference>
<dbReference type="Pfam" id="PF20719">
    <property type="entry name" value="Med16_C"/>
    <property type="match status" value="1"/>
</dbReference>
<evidence type="ECO:0000256" key="3">
    <source>
        <dbReference type="ARBA" id="ARBA00023015"/>
    </source>
</evidence>
<comment type="caution">
    <text evidence="8">The sequence shown here is derived from an EMBL/GenBank/DDBJ whole genome shotgun (WGS) entry which is preliminary data.</text>
</comment>
<sequence>MRHELRLHRLNIAWDRDALTVQHLKFMSLCSPIATDEEASQPAFDPSSQTAHLTLLDLIPAGPKATHRVSTPPLVLAAFSYCVSDFSGPDSVRTVLCQWEILLEKPSLHPVFGKLSPHKSTGPSSQENPVSKPLAVLTVSLSRRIATLADINDAFVTQLAIAFRASPTTSMTPTTADDVLATMQLFMNHFLNQQLNPDFTPSLNSSSAFNNKMANQVYHVLGVRLDYGLTDEPDQLRRNAFFQRGLSMQAALGFSGVRVLRPIPSMMALTLLELKHFAFTFSFMVSKKPPNNESELNKPEVIAFLLPFASWLVALSSFIIDEVFSLRRSFEDAAMNPEHVDVNLINQSLRQAHSPALLLLFSSVFRSITKYCCTCVNIVATEGRRHVGPAPVATIYRELDNILQKAPVRFGLIEKILAQIDGSVKTTHQTFNTSDADRKAAESQILTHAEIPQRLLEPVKEFLFQTIPTLQEEVNEAELHLADMSRLGLTDDMYTRKQNLKHPVNAMTKALLRRDTDLRRCTRCCSLVDDVLPQRTQNNVLSLLARSCFCGNPWMVLTADESEQLGTMNGVSV</sequence>
<comment type="subcellular location">
    <subcellularLocation>
        <location evidence="1">Nucleus</location>
    </subcellularLocation>
</comment>
<dbReference type="PANTHER" id="PTHR13224">
    <property type="entry name" value="THYROID HORMONE RECEPTOR-ASSOCIATED PROTEIN-RELATED"/>
    <property type="match status" value="1"/>
</dbReference>
<dbReference type="InterPro" id="IPR048339">
    <property type="entry name" value="Mediator_Med16_C"/>
</dbReference>
<keyword evidence="5" id="KW-0804">Transcription</keyword>
<evidence type="ECO:0000256" key="5">
    <source>
        <dbReference type="ARBA" id="ARBA00023163"/>
    </source>
</evidence>